<feature type="domain" description="Glycosyltransferase 2-like" evidence="1">
    <location>
        <begin position="7"/>
        <end position="168"/>
    </location>
</feature>
<dbReference type="GO" id="GO:0016758">
    <property type="term" value="F:hexosyltransferase activity"/>
    <property type="evidence" value="ECO:0007669"/>
    <property type="project" value="UniProtKB-ARBA"/>
</dbReference>
<evidence type="ECO:0000259" key="1">
    <source>
        <dbReference type="Pfam" id="PF00535"/>
    </source>
</evidence>
<dbReference type="PANTHER" id="PTHR22916">
    <property type="entry name" value="GLYCOSYLTRANSFERASE"/>
    <property type="match status" value="1"/>
</dbReference>
<name>A0A1J5SBX4_9ZZZZ</name>
<dbReference type="InterPro" id="IPR029044">
    <property type="entry name" value="Nucleotide-diphossugar_trans"/>
</dbReference>
<reference evidence="2" key="1">
    <citation type="submission" date="2016-10" db="EMBL/GenBank/DDBJ databases">
        <title>Sequence of Gallionella enrichment culture.</title>
        <authorList>
            <person name="Poehlein A."/>
            <person name="Muehling M."/>
            <person name="Daniel R."/>
        </authorList>
    </citation>
    <scope>NUCLEOTIDE SEQUENCE</scope>
</reference>
<dbReference type="InterPro" id="IPR001173">
    <property type="entry name" value="Glyco_trans_2-like"/>
</dbReference>
<dbReference type="SUPFAM" id="SSF53448">
    <property type="entry name" value="Nucleotide-diphospho-sugar transferases"/>
    <property type="match status" value="1"/>
</dbReference>
<dbReference type="AlphaFoldDB" id="A0A1J5SBX4"/>
<evidence type="ECO:0000313" key="2">
    <source>
        <dbReference type="EMBL" id="OIR05730.1"/>
    </source>
</evidence>
<protein>
    <submittedName>
        <fullName evidence="2">Chondroitin synthase</fullName>
    </submittedName>
</protein>
<dbReference type="EMBL" id="MLJW01000048">
    <property type="protein sequence ID" value="OIR05730.1"/>
    <property type="molecule type" value="Genomic_DNA"/>
</dbReference>
<dbReference type="PANTHER" id="PTHR22916:SF3">
    <property type="entry name" value="UDP-GLCNAC:BETAGAL BETA-1,3-N-ACETYLGLUCOSAMINYLTRANSFERASE-LIKE PROTEIN 1"/>
    <property type="match status" value="1"/>
</dbReference>
<dbReference type="Gene3D" id="3.90.550.10">
    <property type="entry name" value="Spore Coat Polysaccharide Biosynthesis Protein SpsA, Chain A"/>
    <property type="match status" value="1"/>
</dbReference>
<proteinExistence type="predicted"/>
<organism evidence="2">
    <name type="scientific">mine drainage metagenome</name>
    <dbReference type="NCBI Taxonomy" id="410659"/>
    <lineage>
        <taxon>unclassified sequences</taxon>
        <taxon>metagenomes</taxon>
        <taxon>ecological metagenomes</taxon>
    </lineage>
</organism>
<gene>
    <name evidence="2" type="primary">kfoC_2</name>
    <name evidence="2" type="ORF">GALL_121650</name>
</gene>
<accession>A0A1J5SBX4</accession>
<comment type="caution">
    <text evidence="2">The sequence shown here is derived from an EMBL/GenBank/DDBJ whole genome shotgun (WGS) entry which is preliminary data.</text>
</comment>
<sequence length="310" mass="36057">MSQNLISICVPAYKKTDYIKRLLDSVLKQTFKNVEIIISDDTPDDSVKLIVSSYTDLLDIKYFQNKPAFGSPKNWNNALNKVEGDFYMLLHQDDWLHNENALAIYLETFKQQPQADFVFCKNIAIDESGKSFVLQEIPSLLHQLEKKPNHLVRSDVIGPPSNVMLRKKVDTRYDERLIWLVDVDYYARLLKSGFKPYYIPQHLVSIGLHADQTTVYVNDNSSIILKENILFAQKITDEAFNDIYIYDYYWRLLRNHKVKSKIQILESGVSEDLILPVVHHIISMQRKFSTNLLKFGPLSKLLMLISYCTK</sequence>
<dbReference type="Pfam" id="PF00535">
    <property type="entry name" value="Glycos_transf_2"/>
    <property type="match status" value="1"/>
</dbReference>